<reference evidence="5" key="1">
    <citation type="submission" date="2016-10" db="EMBL/GenBank/DDBJ databases">
        <authorList>
            <person name="Varghese N."/>
            <person name="Submissions S."/>
        </authorList>
    </citation>
    <scope>NUCLEOTIDE SEQUENCE [LARGE SCALE GENOMIC DNA]</scope>
    <source>
        <strain evidence="5">DSM 45422</strain>
    </source>
</reference>
<keyword evidence="5" id="KW-1185">Reference proteome</keyword>
<dbReference type="Proteomes" id="UP000198921">
    <property type="component" value="Unassembled WGS sequence"/>
</dbReference>
<dbReference type="PANTHER" id="PTHR42760:SF133">
    <property type="entry name" value="3-OXOACYL-[ACYL-CARRIER-PROTEIN] REDUCTASE"/>
    <property type="match status" value="1"/>
</dbReference>
<dbReference type="PANTHER" id="PTHR42760">
    <property type="entry name" value="SHORT-CHAIN DEHYDROGENASES/REDUCTASES FAMILY MEMBER"/>
    <property type="match status" value="1"/>
</dbReference>
<evidence type="ECO:0000256" key="2">
    <source>
        <dbReference type="ARBA" id="ARBA00023002"/>
    </source>
</evidence>
<dbReference type="PRINTS" id="PR00081">
    <property type="entry name" value="GDHRDH"/>
</dbReference>
<dbReference type="InterPro" id="IPR002347">
    <property type="entry name" value="SDR_fam"/>
</dbReference>
<dbReference type="InterPro" id="IPR036291">
    <property type="entry name" value="NAD(P)-bd_dom_sf"/>
</dbReference>
<evidence type="ECO:0000313" key="4">
    <source>
        <dbReference type="EMBL" id="SDY53839.1"/>
    </source>
</evidence>
<accession>A0A1H3KP46</accession>
<keyword evidence="2" id="KW-0560">Oxidoreductase</keyword>
<dbReference type="STRING" id="1137993.SAMN05660209_03080"/>
<dbReference type="InterPro" id="IPR057326">
    <property type="entry name" value="KR_dom"/>
</dbReference>
<organism evidence="4 5">
    <name type="scientific">Geodermatophilus africanus</name>
    <dbReference type="NCBI Taxonomy" id="1137993"/>
    <lineage>
        <taxon>Bacteria</taxon>
        <taxon>Bacillati</taxon>
        <taxon>Actinomycetota</taxon>
        <taxon>Actinomycetes</taxon>
        <taxon>Geodermatophilales</taxon>
        <taxon>Geodermatophilaceae</taxon>
        <taxon>Geodermatophilus</taxon>
    </lineage>
</organism>
<dbReference type="CDD" id="cd05233">
    <property type="entry name" value="SDR_c"/>
    <property type="match status" value="1"/>
</dbReference>
<dbReference type="EMBL" id="FNOT01000008">
    <property type="protein sequence ID" value="SDY53839.1"/>
    <property type="molecule type" value="Genomic_DNA"/>
</dbReference>
<proteinExistence type="inferred from homology"/>
<dbReference type="InterPro" id="IPR020904">
    <property type="entry name" value="Sc_DH/Rdtase_CS"/>
</dbReference>
<feature type="domain" description="Ketoreductase" evidence="3">
    <location>
        <begin position="8"/>
        <end position="186"/>
    </location>
</feature>
<dbReference type="FunFam" id="3.40.50.720:FF:000084">
    <property type="entry name" value="Short-chain dehydrogenase reductase"/>
    <property type="match status" value="1"/>
</dbReference>
<sequence>MNGLLESKKALVTGGSRGIGREIVLEYARAGASVVTCGRHSSEALTSLSRELKDVGGQHRVLIADVTHAEEVDHLVDECRATLGGLDILVHNAGVNSRVPFPELLLEEWQRIMDTNLGAAYTVTQRALPLLSAGGSVVFVGSRVATVGLPMGAHYTASKAGLVGLARSLAKELGPRGLRVNVLAPGPMESDAPMPPEARQRFEHGVALRRLGRASDVAGVAIFLASDLAAFVSGETINVDGGV</sequence>
<protein>
    <submittedName>
        <fullName evidence="4">3-oxoacyl-[acyl-carrier protein] reductase</fullName>
    </submittedName>
</protein>
<dbReference type="SUPFAM" id="SSF51735">
    <property type="entry name" value="NAD(P)-binding Rossmann-fold domains"/>
    <property type="match status" value="1"/>
</dbReference>
<dbReference type="AlphaFoldDB" id="A0A1H3KP46"/>
<dbReference type="Gene3D" id="3.40.50.720">
    <property type="entry name" value="NAD(P)-binding Rossmann-like Domain"/>
    <property type="match status" value="1"/>
</dbReference>
<comment type="similarity">
    <text evidence="1">Belongs to the short-chain dehydrogenases/reductases (SDR) family.</text>
</comment>
<evidence type="ECO:0000256" key="1">
    <source>
        <dbReference type="ARBA" id="ARBA00006484"/>
    </source>
</evidence>
<dbReference type="GO" id="GO:0016616">
    <property type="term" value="F:oxidoreductase activity, acting on the CH-OH group of donors, NAD or NADP as acceptor"/>
    <property type="evidence" value="ECO:0007669"/>
    <property type="project" value="TreeGrafter"/>
</dbReference>
<dbReference type="RefSeq" id="WP_091158071.1">
    <property type="nucleotide sequence ID" value="NZ_FNOT01000008.1"/>
</dbReference>
<evidence type="ECO:0000313" key="5">
    <source>
        <dbReference type="Proteomes" id="UP000198921"/>
    </source>
</evidence>
<dbReference type="PRINTS" id="PR00080">
    <property type="entry name" value="SDRFAMILY"/>
</dbReference>
<evidence type="ECO:0000259" key="3">
    <source>
        <dbReference type="SMART" id="SM00822"/>
    </source>
</evidence>
<dbReference type="OrthoDB" id="286404at2"/>
<dbReference type="SMART" id="SM00822">
    <property type="entry name" value="PKS_KR"/>
    <property type="match status" value="1"/>
</dbReference>
<dbReference type="Pfam" id="PF13561">
    <property type="entry name" value="adh_short_C2"/>
    <property type="match status" value="1"/>
</dbReference>
<dbReference type="PROSITE" id="PS00061">
    <property type="entry name" value="ADH_SHORT"/>
    <property type="match status" value="1"/>
</dbReference>
<gene>
    <name evidence="4" type="ORF">SAMN05660209_03080</name>
</gene>
<name>A0A1H3KP46_9ACTN</name>